<dbReference type="PANTHER" id="PTHR43798:SF31">
    <property type="entry name" value="AB HYDROLASE SUPERFAMILY PROTEIN YCLE"/>
    <property type="match status" value="1"/>
</dbReference>
<dbReference type="InterPro" id="IPR000073">
    <property type="entry name" value="AB_hydrolase_1"/>
</dbReference>
<proteinExistence type="predicted"/>
<dbReference type="STRING" id="360107.CHAB381_0930"/>
<protein>
    <submittedName>
        <fullName evidence="3">Alpha/beta hydrolase fold</fullName>
    </submittedName>
</protein>
<dbReference type="Gene3D" id="3.40.50.1820">
    <property type="entry name" value="alpha/beta hydrolase"/>
    <property type="match status" value="1"/>
</dbReference>
<accession>A7I1V0</accession>
<organism evidence="3 4">
    <name type="scientific">Campylobacter hominis (strain ATCC BAA-381 / DSM 21671 / CCUG 45161 / LMG 19568 / NCTC 13146 / CH001A)</name>
    <dbReference type="NCBI Taxonomy" id="360107"/>
    <lineage>
        <taxon>Bacteria</taxon>
        <taxon>Pseudomonadati</taxon>
        <taxon>Campylobacterota</taxon>
        <taxon>Epsilonproteobacteria</taxon>
        <taxon>Campylobacterales</taxon>
        <taxon>Campylobacteraceae</taxon>
        <taxon>Campylobacter</taxon>
    </lineage>
</organism>
<evidence type="ECO:0000259" key="2">
    <source>
        <dbReference type="Pfam" id="PF00561"/>
    </source>
</evidence>
<keyword evidence="4" id="KW-1185">Reference proteome</keyword>
<evidence type="ECO:0000256" key="1">
    <source>
        <dbReference type="ARBA" id="ARBA00022801"/>
    </source>
</evidence>
<dbReference type="GO" id="GO:0016020">
    <property type="term" value="C:membrane"/>
    <property type="evidence" value="ECO:0007669"/>
    <property type="project" value="TreeGrafter"/>
</dbReference>
<evidence type="ECO:0000313" key="3">
    <source>
        <dbReference type="EMBL" id="ABS51375.1"/>
    </source>
</evidence>
<dbReference type="EMBL" id="CP000776">
    <property type="protein sequence ID" value="ABS51375.1"/>
    <property type="molecule type" value="Genomic_DNA"/>
</dbReference>
<evidence type="ECO:0000313" key="4">
    <source>
        <dbReference type="Proteomes" id="UP000002407"/>
    </source>
</evidence>
<dbReference type="GO" id="GO:0016787">
    <property type="term" value="F:hydrolase activity"/>
    <property type="evidence" value="ECO:0007669"/>
    <property type="project" value="UniProtKB-KW"/>
</dbReference>
<gene>
    <name evidence="3" type="ordered locus">CHAB381_0930</name>
</gene>
<dbReference type="Pfam" id="PF00561">
    <property type="entry name" value="Abhydrolase_1"/>
    <property type="match status" value="1"/>
</dbReference>
<dbReference type="KEGG" id="cha:CHAB381_0930"/>
<dbReference type="AlphaFoldDB" id="A7I1V0"/>
<feature type="domain" description="AB hydrolase-1" evidence="2">
    <location>
        <begin position="141"/>
        <end position="219"/>
    </location>
</feature>
<dbReference type="OrthoDB" id="9808398at2"/>
<keyword evidence="1 3" id="KW-0378">Hydrolase</keyword>
<sequence>MAIKNIVFDDTEYKISYEIFEPCQTDTNAINSANQTDIAIKKDNIKCDKTCHASESTADNIFKNKTEFDENHPYKQNILSAENEKSYLSKKKDSFKTINKSADLLNFENKKSDDEKNLAQNCDETEQNNEKIKQNSKISQILIIHGWGANKELMIKAFAKHFKRFRQIYIDLPGFGKSSISKPLTTKIYAKIVHEFMQKFGEFDAVLGHSFGGKVAAVLNPKNLILLSSAGILEPKPFKVRAKIAFFKLLKNLGLGKFYKLFISKDVAGMSPVMYETFKNVVNEDFSKIFANANPQKCLIFWGEEDRAVSLKSGEKIAKLIKNSKFFKLKGDHFFFLLHPDFITQNIEKEILC</sequence>
<dbReference type="PANTHER" id="PTHR43798">
    <property type="entry name" value="MONOACYLGLYCEROL LIPASE"/>
    <property type="match status" value="1"/>
</dbReference>
<dbReference type="eggNOG" id="COG0596">
    <property type="taxonomic scope" value="Bacteria"/>
</dbReference>
<dbReference type="Proteomes" id="UP000002407">
    <property type="component" value="Chromosome"/>
</dbReference>
<dbReference type="PRINTS" id="PR00111">
    <property type="entry name" value="ABHYDROLASE"/>
</dbReference>
<dbReference type="InterPro" id="IPR050266">
    <property type="entry name" value="AB_hydrolase_sf"/>
</dbReference>
<dbReference type="InterPro" id="IPR029058">
    <property type="entry name" value="AB_hydrolase_fold"/>
</dbReference>
<dbReference type="HOGENOM" id="CLU_784546_0_0_7"/>
<dbReference type="SUPFAM" id="SSF53474">
    <property type="entry name" value="alpha/beta-Hydrolases"/>
    <property type="match status" value="1"/>
</dbReference>
<reference evidence="4" key="1">
    <citation type="submission" date="2007-07" db="EMBL/GenBank/DDBJ databases">
        <title>Complete genome sequence of Campylobacter hominis ATCC BAA-381, a commensal isolated from the human gastrointestinal tract.</title>
        <authorList>
            <person name="Fouts D.E."/>
            <person name="Mongodin E.F."/>
            <person name="Puiu D."/>
            <person name="Sebastian Y."/>
            <person name="Miller W.G."/>
            <person name="Mandrell R.E."/>
            <person name="Nelson K.E."/>
        </authorList>
    </citation>
    <scope>NUCLEOTIDE SEQUENCE [LARGE SCALE GENOMIC DNA]</scope>
    <source>
        <strain evidence="4">ATCC BAA-381 / LMG 19568 / NCTC 13146 / CH001A</strain>
    </source>
</reference>
<name>A7I1V0_CAMHC</name>